<sequence length="408" mass="43405">MVGLSLALLAGIAAAGPAVSATAPRPGGAAHAAVPVQRYLDLPLANADGEGAGGVHPALPSDARALREALEAVRAARLAPFRYRALLWQYWLVRAVDDAGIDLAGWAPARGVEPNRRTVVAAYTYYGTLFLNHPELRWAGMANMVGPSFAAGFMDLGTVPDLAQFLAGRIISQPPELRDRLPVEALDLAGAGTRLGDVQLSWFAERLLAMQKHIFMDQATMHAAYLYGGTAATDEMRSAGLIDRAAAASWHAVADGRPAGIDAAATQLLSREQNQIIADQWDRMRAHLGPVGGLVTYALTLAGSVSVPGARTPAQYAPLTVGAEPGVLSVRLTTPLPAFDIADRVRRWDYITADTLPACLRLLHERPAQARAVIASPMEARIARERLAARWPELTAHLLAGWGAQARA</sequence>
<evidence type="ECO:0008006" key="4">
    <source>
        <dbReference type="Google" id="ProtNLM"/>
    </source>
</evidence>
<feature type="signal peptide" evidence="1">
    <location>
        <begin position="1"/>
        <end position="20"/>
    </location>
</feature>
<organism evidence="2 3">
    <name type="scientific">Streptomyces luteosporeus</name>
    <dbReference type="NCBI Taxonomy" id="173856"/>
    <lineage>
        <taxon>Bacteria</taxon>
        <taxon>Bacillati</taxon>
        <taxon>Actinomycetota</taxon>
        <taxon>Actinomycetes</taxon>
        <taxon>Kitasatosporales</taxon>
        <taxon>Streptomycetaceae</taxon>
        <taxon>Streptomyces</taxon>
    </lineage>
</organism>
<protein>
    <recommendedName>
        <fullName evidence="4">Tat pathway signal sequence domain protein</fullName>
    </recommendedName>
</protein>
<name>A0ABN3TR72_9ACTN</name>
<dbReference type="RefSeq" id="WP_344435453.1">
    <property type="nucleotide sequence ID" value="NZ_BAAASL010000009.1"/>
</dbReference>
<reference evidence="2 3" key="1">
    <citation type="journal article" date="2019" name="Int. J. Syst. Evol. Microbiol.">
        <title>The Global Catalogue of Microorganisms (GCM) 10K type strain sequencing project: providing services to taxonomists for standard genome sequencing and annotation.</title>
        <authorList>
            <consortium name="The Broad Institute Genomics Platform"/>
            <consortium name="The Broad Institute Genome Sequencing Center for Infectious Disease"/>
            <person name="Wu L."/>
            <person name="Ma J."/>
        </authorList>
    </citation>
    <scope>NUCLEOTIDE SEQUENCE [LARGE SCALE GENOMIC DNA]</scope>
    <source>
        <strain evidence="2 3">JCM 4542</strain>
    </source>
</reference>
<dbReference type="Proteomes" id="UP001500886">
    <property type="component" value="Unassembled WGS sequence"/>
</dbReference>
<evidence type="ECO:0000256" key="1">
    <source>
        <dbReference type="SAM" id="SignalP"/>
    </source>
</evidence>
<accession>A0ABN3TR72</accession>
<gene>
    <name evidence="2" type="ORF">GCM10010315_27990</name>
</gene>
<feature type="chain" id="PRO_5045632693" description="Tat pathway signal sequence domain protein" evidence="1">
    <location>
        <begin position="21"/>
        <end position="408"/>
    </location>
</feature>
<dbReference type="EMBL" id="BAAASL010000009">
    <property type="protein sequence ID" value="GAA2716595.1"/>
    <property type="molecule type" value="Genomic_DNA"/>
</dbReference>
<evidence type="ECO:0000313" key="2">
    <source>
        <dbReference type="EMBL" id="GAA2716595.1"/>
    </source>
</evidence>
<proteinExistence type="predicted"/>
<comment type="caution">
    <text evidence="2">The sequence shown here is derived from an EMBL/GenBank/DDBJ whole genome shotgun (WGS) entry which is preliminary data.</text>
</comment>
<evidence type="ECO:0000313" key="3">
    <source>
        <dbReference type="Proteomes" id="UP001500886"/>
    </source>
</evidence>
<keyword evidence="3" id="KW-1185">Reference proteome</keyword>
<keyword evidence="1" id="KW-0732">Signal</keyword>